<sequence>MKKLIIAISLIALFLSCTENSGKNSNPGKEVAFSFAFLTDVHMNSNNMDVSAAGLKQALEHAKSQNIDFVIFGGDLADLDHLQPQDSLRADSLMSVFKSAVTGSGVKAYLTIGNHDRYYTFNNEPDVSGSKFFEKYFGDTYYSFDHKGVHFVILNSVQINDSTGKYCVGPEQVEWLKSDLATISRETPLVVVTHVPFQSLYYPAMEGVVKDADMFSNFKEVWDILLDYNLKVILQGHQHLHEELLVNNTYFVTGGAVSAGWWGGPLLDTEEGYMLVRVDNEGNMSWNYIDYGWEAANKQENR</sequence>
<dbReference type="PROSITE" id="PS51257">
    <property type="entry name" value="PROKAR_LIPOPROTEIN"/>
    <property type="match status" value="1"/>
</dbReference>
<dbReference type="InterPro" id="IPR029052">
    <property type="entry name" value="Metallo-depent_PP-like"/>
</dbReference>
<proteinExistence type="predicted"/>
<gene>
    <name evidence="2" type="ORF">PSM36_0721</name>
</gene>
<dbReference type="EMBL" id="LT605205">
    <property type="protein sequence ID" value="SCD19548.1"/>
    <property type="molecule type" value="Genomic_DNA"/>
</dbReference>
<feature type="domain" description="Calcineurin-like phosphoesterase" evidence="1">
    <location>
        <begin position="34"/>
        <end position="239"/>
    </location>
</feature>
<name>A0A1R3T2V2_9BACT</name>
<evidence type="ECO:0000259" key="1">
    <source>
        <dbReference type="Pfam" id="PF00149"/>
    </source>
</evidence>
<evidence type="ECO:0000313" key="2">
    <source>
        <dbReference type="EMBL" id="SCD19548.1"/>
    </source>
</evidence>
<accession>A0A1R3T2V2</accession>
<dbReference type="PANTHER" id="PTHR43143:SF1">
    <property type="entry name" value="SERINE_THREONINE-PROTEIN PHOSPHATASE CPPED1"/>
    <property type="match status" value="1"/>
</dbReference>
<dbReference type="Gene3D" id="3.60.21.10">
    <property type="match status" value="1"/>
</dbReference>
<dbReference type="PANTHER" id="PTHR43143">
    <property type="entry name" value="METALLOPHOSPHOESTERASE, CALCINEURIN SUPERFAMILY"/>
    <property type="match status" value="1"/>
</dbReference>
<reference evidence="3" key="1">
    <citation type="submission" date="2016-08" db="EMBL/GenBank/DDBJ databases">
        <authorList>
            <person name="Wibberg D."/>
        </authorList>
    </citation>
    <scope>NUCLEOTIDE SEQUENCE [LARGE SCALE GENOMIC DNA]</scope>
</reference>
<keyword evidence="3" id="KW-1185">Reference proteome</keyword>
<evidence type="ECO:0000313" key="3">
    <source>
        <dbReference type="Proteomes" id="UP000187464"/>
    </source>
</evidence>
<dbReference type="Proteomes" id="UP000187464">
    <property type="component" value="Chromosome I"/>
</dbReference>
<dbReference type="GO" id="GO:0016787">
    <property type="term" value="F:hydrolase activity"/>
    <property type="evidence" value="ECO:0007669"/>
    <property type="project" value="InterPro"/>
</dbReference>
<dbReference type="AlphaFoldDB" id="A0A1R3T2V2"/>
<organism evidence="2 3">
    <name type="scientific">Proteiniphilum saccharofermentans</name>
    <dbReference type="NCBI Taxonomy" id="1642647"/>
    <lineage>
        <taxon>Bacteria</taxon>
        <taxon>Pseudomonadati</taxon>
        <taxon>Bacteroidota</taxon>
        <taxon>Bacteroidia</taxon>
        <taxon>Bacteroidales</taxon>
        <taxon>Dysgonomonadaceae</taxon>
        <taxon>Proteiniphilum</taxon>
    </lineage>
</organism>
<dbReference type="InterPro" id="IPR004843">
    <property type="entry name" value="Calcineurin-like_PHP"/>
</dbReference>
<protein>
    <submittedName>
        <fullName evidence="2">Metallophosphatase domain</fullName>
    </submittedName>
</protein>
<dbReference type="RefSeq" id="WP_076928917.1">
    <property type="nucleotide sequence ID" value="NZ_LT605205.1"/>
</dbReference>
<dbReference type="InterPro" id="IPR051918">
    <property type="entry name" value="STPP_CPPED1"/>
</dbReference>
<dbReference type="KEGG" id="psac:PSM36_0721"/>
<dbReference type="Pfam" id="PF00149">
    <property type="entry name" value="Metallophos"/>
    <property type="match status" value="1"/>
</dbReference>
<dbReference type="STRING" id="1642647.PSM36_0721"/>
<dbReference type="SUPFAM" id="SSF56300">
    <property type="entry name" value="Metallo-dependent phosphatases"/>
    <property type="match status" value="1"/>
</dbReference>